<feature type="compositionally biased region" description="Polar residues" evidence="4">
    <location>
        <begin position="372"/>
        <end position="381"/>
    </location>
</feature>
<evidence type="ECO:0000256" key="1">
    <source>
        <dbReference type="ARBA" id="ARBA00004167"/>
    </source>
</evidence>
<dbReference type="SUPFAM" id="SSF48726">
    <property type="entry name" value="Immunoglobulin"/>
    <property type="match status" value="2"/>
</dbReference>
<dbReference type="InterPro" id="IPR053096">
    <property type="entry name" value="CRTAM"/>
</dbReference>
<protein>
    <submittedName>
        <fullName evidence="8">Cytotoxic and regulatory T-cell molecule</fullName>
    </submittedName>
</protein>
<dbReference type="Gene3D" id="2.60.40.10">
    <property type="entry name" value="Immunoglobulins"/>
    <property type="match status" value="2"/>
</dbReference>
<reference evidence="8" key="1">
    <citation type="submission" date="2025-08" db="UniProtKB">
        <authorList>
            <consortium name="RefSeq"/>
        </authorList>
    </citation>
    <scope>IDENTIFICATION</scope>
</reference>
<feature type="domain" description="Ig-like" evidence="6">
    <location>
        <begin position="13"/>
        <end position="99"/>
    </location>
</feature>
<comment type="subcellular location">
    <subcellularLocation>
        <location evidence="1">Membrane</location>
        <topology evidence="1">Single-pass membrane protein</topology>
    </subcellularLocation>
</comment>
<keyword evidence="7" id="KW-1185">Reference proteome</keyword>
<evidence type="ECO:0000256" key="2">
    <source>
        <dbReference type="ARBA" id="ARBA00023136"/>
    </source>
</evidence>
<proteinExistence type="predicted"/>
<dbReference type="SMART" id="SM00409">
    <property type="entry name" value="IG"/>
    <property type="match status" value="1"/>
</dbReference>
<keyword evidence="3" id="KW-1015">Disulfide bond</keyword>
<dbReference type="InterPro" id="IPR003599">
    <property type="entry name" value="Ig_sub"/>
</dbReference>
<gene>
    <name evidence="8" type="primary">CRTAM</name>
</gene>
<feature type="signal peptide" evidence="5">
    <location>
        <begin position="1"/>
        <end position="17"/>
    </location>
</feature>
<evidence type="ECO:0000259" key="6">
    <source>
        <dbReference type="PROSITE" id="PS50835"/>
    </source>
</evidence>
<evidence type="ECO:0000256" key="4">
    <source>
        <dbReference type="SAM" id="MobiDB-lite"/>
    </source>
</evidence>
<evidence type="ECO:0000256" key="3">
    <source>
        <dbReference type="ARBA" id="ARBA00023157"/>
    </source>
</evidence>
<keyword evidence="2" id="KW-0472">Membrane</keyword>
<feature type="domain" description="Ig-like" evidence="6">
    <location>
        <begin position="119"/>
        <end position="201"/>
    </location>
</feature>
<accession>A0ABM3WGY6</accession>
<dbReference type="PANTHER" id="PTHR47118">
    <property type="entry name" value="CYTOTOXIC AND REGULATORY T-CELL MOLECULE"/>
    <property type="match status" value="1"/>
</dbReference>
<feature type="chain" id="PRO_5047473658" evidence="5">
    <location>
        <begin position="18"/>
        <end position="389"/>
    </location>
</feature>
<feature type="region of interest" description="Disordered" evidence="4">
    <location>
        <begin position="226"/>
        <end position="245"/>
    </location>
</feature>
<dbReference type="Proteomes" id="UP001652624">
    <property type="component" value="Chromosome 20"/>
</dbReference>
<name>A0ABM3WGY6_ERIEU</name>
<feature type="region of interest" description="Disordered" evidence="4">
    <location>
        <begin position="364"/>
        <end position="389"/>
    </location>
</feature>
<dbReference type="InterPro" id="IPR007110">
    <property type="entry name" value="Ig-like_dom"/>
</dbReference>
<dbReference type="PANTHER" id="PTHR47118:SF1">
    <property type="entry name" value="CYTOTOXIC AND REGULATORY T-CELL MOLECULE"/>
    <property type="match status" value="1"/>
</dbReference>
<sequence length="389" mass="43593">MWWRVCCWLAWFPLQEAFLTGSTETEVAVEEGHTLTLDCEVAQNTTASLQWLAPSGFTIFLNEHPALRNSRYQLQNHSSGRLSISLPNVTQQDEGVYKCLHYSDPVRTKRVKVIVLATPLQAIVEASETVMENGEELVMLKCSTTRSKPPPQISWLFRDGMEILGDSHHELDGDGQRWDSSSTLRVRVYSRDSAVGCVVRHRGLRGRELVEPFRFEKLVAERNTTAEGLERDRLPSPAPQQPTSPVAVIEDSNTLEIEEEKETQTTQYSELTTVNEDIGGRGDLDKSRGITSHHSIHFYTSLHVAQKSVISISFLPENEIAEYTVESYRSRSNNEETSSQEKNGPTSSSKSCINCVTQLYAEVRAKRKGESQDSPSSTAQQPHGPESIV</sequence>
<organism evidence="7 8">
    <name type="scientific">Erinaceus europaeus</name>
    <name type="common">Western European hedgehog</name>
    <dbReference type="NCBI Taxonomy" id="9365"/>
    <lineage>
        <taxon>Eukaryota</taxon>
        <taxon>Metazoa</taxon>
        <taxon>Chordata</taxon>
        <taxon>Craniata</taxon>
        <taxon>Vertebrata</taxon>
        <taxon>Euteleostomi</taxon>
        <taxon>Mammalia</taxon>
        <taxon>Eutheria</taxon>
        <taxon>Laurasiatheria</taxon>
        <taxon>Eulipotyphla</taxon>
        <taxon>Erinaceidae</taxon>
        <taxon>Erinaceinae</taxon>
        <taxon>Erinaceus</taxon>
    </lineage>
</organism>
<dbReference type="InterPro" id="IPR013162">
    <property type="entry name" value="CD80_C2-set"/>
</dbReference>
<dbReference type="GeneID" id="103118768"/>
<dbReference type="Pfam" id="PF13927">
    <property type="entry name" value="Ig_3"/>
    <property type="match status" value="1"/>
</dbReference>
<dbReference type="Pfam" id="PF08205">
    <property type="entry name" value="C2-set_2"/>
    <property type="match status" value="1"/>
</dbReference>
<feature type="region of interest" description="Disordered" evidence="4">
    <location>
        <begin position="259"/>
        <end position="286"/>
    </location>
</feature>
<evidence type="ECO:0000256" key="5">
    <source>
        <dbReference type="SAM" id="SignalP"/>
    </source>
</evidence>
<dbReference type="InterPro" id="IPR013783">
    <property type="entry name" value="Ig-like_fold"/>
</dbReference>
<evidence type="ECO:0000313" key="7">
    <source>
        <dbReference type="Proteomes" id="UP001652624"/>
    </source>
</evidence>
<dbReference type="InterPro" id="IPR036179">
    <property type="entry name" value="Ig-like_dom_sf"/>
</dbReference>
<evidence type="ECO:0000313" key="8">
    <source>
        <dbReference type="RefSeq" id="XP_060035835.1"/>
    </source>
</evidence>
<feature type="region of interest" description="Disordered" evidence="4">
    <location>
        <begin position="326"/>
        <end position="351"/>
    </location>
</feature>
<keyword evidence="5" id="KW-0732">Signal</keyword>
<dbReference type="RefSeq" id="XP_060035835.1">
    <property type="nucleotide sequence ID" value="XM_060179852.1"/>
</dbReference>
<feature type="compositionally biased region" description="Polar residues" evidence="4">
    <location>
        <begin position="335"/>
        <end position="351"/>
    </location>
</feature>
<dbReference type="PROSITE" id="PS50835">
    <property type="entry name" value="IG_LIKE"/>
    <property type="match status" value="2"/>
</dbReference>